<reference evidence="3" key="1">
    <citation type="journal article" date="2015" name="Genome Announc.">
        <title>Draft Genome Sequence of an Anaerobic Ammonium-Oxidizing Bacterium, "Candidatus Brocadia sinica".</title>
        <authorList>
            <person name="Oshiki M."/>
            <person name="Shinyako-Hata K."/>
            <person name="Satoh H."/>
            <person name="Okabe S."/>
        </authorList>
    </citation>
    <scope>NUCLEOTIDE SEQUENCE [LARGE SCALE GENOMIC DNA]</scope>
    <source>
        <strain evidence="3">JPN1</strain>
    </source>
</reference>
<sequence>MLLFGGRINSAGIADNFEGSYGSVAQRHSKAANILFLDGHIECIRNGNSDGTTNEGWPTRQAGQGLIWSPENPDLP</sequence>
<accession>A0ABQ0K2I3</accession>
<name>A0ABQ0K2I3_9BACT</name>
<keyword evidence="3" id="KW-1185">Reference proteome</keyword>
<feature type="compositionally biased region" description="Polar residues" evidence="1">
    <location>
        <begin position="47"/>
        <end position="56"/>
    </location>
</feature>
<dbReference type="Proteomes" id="UP000032309">
    <property type="component" value="Unassembled WGS sequence"/>
</dbReference>
<evidence type="ECO:0000313" key="3">
    <source>
        <dbReference type="Proteomes" id="UP000032309"/>
    </source>
</evidence>
<proteinExistence type="predicted"/>
<dbReference type="RefSeq" id="WP_052564913.1">
    <property type="nucleotide sequence ID" value="NZ_BAFN01000001.1"/>
</dbReference>
<protein>
    <submittedName>
        <fullName evidence="2">Glucan phosphorylase</fullName>
    </submittedName>
</protein>
<gene>
    <name evidence="2" type="ORF">BROSI_A3506</name>
</gene>
<dbReference type="EMBL" id="BAFN01000001">
    <property type="protein sequence ID" value="GAN34962.1"/>
    <property type="molecule type" value="Genomic_DNA"/>
</dbReference>
<organism evidence="2 3">
    <name type="scientific">Candidatus Brocadia sinica JPN1</name>
    <dbReference type="NCBI Taxonomy" id="1197129"/>
    <lineage>
        <taxon>Bacteria</taxon>
        <taxon>Pseudomonadati</taxon>
        <taxon>Planctomycetota</taxon>
        <taxon>Candidatus Brocadiia</taxon>
        <taxon>Candidatus Brocadiales</taxon>
        <taxon>Candidatus Brocadiaceae</taxon>
        <taxon>Candidatus Brocadia</taxon>
    </lineage>
</organism>
<feature type="region of interest" description="Disordered" evidence="1">
    <location>
        <begin position="47"/>
        <end position="76"/>
    </location>
</feature>
<evidence type="ECO:0000256" key="1">
    <source>
        <dbReference type="SAM" id="MobiDB-lite"/>
    </source>
</evidence>
<evidence type="ECO:0000313" key="2">
    <source>
        <dbReference type="EMBL" id="GAN34962.1"/>
    </source>
</evidence>
<comment type="caution">
    <text evidence="2">The sequence shown here is derived from an EMBL/GenBank/DDBJ whole genome shotgun (WGS) entry which is preliminary data.</text>
</comment>